<dbReference type="InParanoid" id="G2XTH4"/>
<evidence type="ECO:0000313" key="1">
    <source>
        <dbReference type="EMBL" id="CCD33842.1"/>
    </source>
</evidence>
<dbReference type="AlphaFoldDB" id="G2XTH4"/>
<proteinExistence type="predicted"/>
<gene>
    <name evidence="1" type="ORF">BofuT4_P062400.1</name>
</gene>
<dbReference type="HOGENOM" id="CLU_2305636_0_0_1"/>
<evidence type="ECO:0000313" key="2">
    <source>
        <dbReference type="Proteomes" id="UP000008177"/>
    </source>
</evidence>
<organism evidence="1 2">
    <name type="scientific">Botryotinia fuckeliana (strain T4)</name>
    <name type="common">Noble rot fungus</name>
    <name type="synonym">Botrytis cinerea</name>
    <dbReference type="NCBI Taxonomy" id="999810"/>
    <lineage>
        <taxon>Eukaryota</taxon>
        <taxon>Fungi</taxon>
        <taxon>Dikarya</taxon>
        <taxon>Ascomycota</taxon>
        <taxon>Pezizomycotina</taxon>
        <taxon>Leotiomycetes</taxon>
        <taxon>Helotiales</taxon>
        <taxon>Sclerotiniaceae</taxon>
        <taxon>Botrytis</taxon>
    </lineage>
</organism>
<sequence length="100" mass="11368">MDASGEAKRYVVLEVYEFSILNSQFSIDGKASRENFITEFPIILSVINLQLFTATVPYDKKLKRSREQCHESAGTEVVLARSTERDLERYSESKVKNSTG</sequence>
<name>G2XTH4_BOTF4</name>
<accession>G2XTH4</accession>
<protein>
    <submittedName>
        <fullName evidence="1">Uncharacterized protein</fullName>
    </submittedName>
</protein>
<dbReference type="Proteomes" id="UP000008177">
    <property type="component" value="Unplaced contigs"/>
</dbReference>
<dbReference type="EMBL" id="FQ790266">
    <property type="protein sequence ID" value="CCD33842.1"/>
    <property type="molecule type" value="Genomic_DNA"/>
</dbReference>
<reference evidence="2" key="1">
    <citation type="journal article" date="2011" name="PLoS Genet.">
        <title>Genomic analysis of the necrotrophic fungal pathogens Sclerotinia sclerotiorum and Botrytis cinerea.</title>
        <authorList>
            <person name="Amselem J."/>
            <person name="Cuomo C.A."/>
            <person name="van Kan J.A."/>
            <person name="Viaud M."/>
            <person name="Benito E.P."/>
            <person name="Couloux A."/>
            <person name="Coutinho P.M."/>
            <person name="de Vries R.P."/>
            <person name="Dyer P.S."/>
            <person name="Fillinger S."/>
            <person name="Fournier E."/>
            <person name="Gout L."/>
            <person name="Hahn M."/>
            <person name="Kohn L."/>
            <person name="Lapalu N."/>
            <person name="Plummer K.M."/>
            <person name="Pradier J.M."/>
            <person name="Quevillon E."/>
            <person name="Sharon A."/>
            <person name="Simon A."/>
            <person name="ten Have A."/>
            <person name="Tudzynski B."/>
            <person name="Tudzynski P."/>
            <person name="Wincker P."/>
            <person name="Andrew M."/>
            <person name="Anthouard V."/>
            <person name="Beever R.E."/>
            <person name="Beffa R."/>
            <person name="Benoit I."/>
            <person name="Bouzid O."/>
            <person name="Brault B."/>
            <person name="Chen Z."/>
            <person name="Choquer M."/>
            <person name="Collemare J."/>
            <person name="Cotton P."/>
            <person name="Danchin E.G."/>
            <person name="Da Silva C."/>
            <person name="Gautier A."/>
            <person name="Giraud C."/>
            <person name="Giraud T."/>
            <person name="Gonzalez C."/>
            <person name="Grossetete S."/>
            <person name="Guldener U."/>
            <person name="Henrissat B."/>
            <person name="Howlett B.J."/>
            <person name="Kodira C."/>
            <person name="Kretschmer M."/>
            <person name="Lappartient A."/>
            <person name="Leroch M."/>
            <person name="Levis C."/>
            <person name="Mauceli E."/>
            <person name="Neuveglise C."/>
            <person name="Oeser B."/>
            <person name="Pearson M."/>
            <person name="Poulain J."/>
            <person name="Poussereau N."/>
            <person name="Quesneville H."/>
            <person name="Rascle C."/>
            <person name="Schumacher J."/>
            <person name="Segurens B."/>
            <person name="Sexton A."/>
            <person name="Silva E."/>
            <person name="Sirven C."/>
            <person name="Soanes D.M."/>
            <person name="Talbot N.J."/>
            <person name="Templeton M."/>
            <person name="Yandava C."/>
            <person name="Yarden O."/>
            <person name="Zeng Q."/>
            <person name="Rollins J.A."/>
            <person name="Lebrun M.H."/>
            <person name="Dickman M."/>
        </authorList>
    </citation>
    <scope>NUCLEOTIDE SEQUENCE [LARGE SCALE GENOMIC DNA]</scope>
    <source>
        <strain evidence="2">T4</strain>
    </source>
</reference>